<accession>A0AAI8V9F9</accession>
<dbReference type="Proteomes" id="UP001295740">
    <property type="component" value="Unassembled WGS sequence"/>
</dbReference>
<protein>
    <submittedName>
        <fullName evidence="1">Uu.00g036470.m01.CDS01</fullName>
    </submittedName>
</protein>
<proteinExistence type="predicted"/>
<evidence type="ECO:0000313" key="1">
    <source>
        <dbReference type="EMBL" id="CAJ2500794.1"/>
    </source>
</evidence>
<dbReference type="AlphaFoldDB" id="A0AAI8V9F9"/>
<reference evidence="1" key="1">
    <citation type="submission" date="2023-10" db="EMBL/GenBank/DDBJ databases">
        <authorList>
            <person name="Hackl T."/>
        </authorList>
    </citation>
    <scope>NUCLEOTIDE SEQUENCE</scope>
</reference>
<name>A0AAI8V9F9_9PEZI</name>
<evidence type="ECO:0000313" key="2">
    <source>
        <dbReference type="Proteomes" id="UP001295740"/>
    </source>
</evidence>
<gene>
    <name evidence="1" type="ORF">KHLLAP_LOCUS1262</name>
</gene>
<keyword evidence="2" id="KW-1185">Reference proteome</keyword>
<organism evidence="1 2">
    <name type="scientific">Anthostomella pinea</name>
    <dbReference type="NCBI Taxonomy" id="933095"/>
    <lineage>
        <taxon>Eukaryota</taxon>
        <taxon>Fungi</taxon>
        <taxon>Dikarya</taxon>
        <taxon>Ascomycota</taxon>
        <taxon>Pezizomycotina</taxon>
        <taxon>Sordariomycetes</taxon>
        <taxon>Xylariomycetidae</taxon>
        <taxon>Xylariales</taxon>
        <taxon>Xylariaceae</taxon>
        <taxon>Anthostomella</taxon>
    </lineage>
</organism>
<sequence length="243" mass="27270">MNSYIKTKDHSTILPPISDVDTILRADWVRHYLEKHTDETKTICAICGDRLQKRSLRKHVAGHTGSSHVLNIGKTTWSKSELRKHAPSKLDDNGFDFKFDIGRAKELAVSYPATIRHSGGRVKEGPLVGQVVQGYPQVFYKDGRIKRNYEWLKAGTAQTRRYALNAPNASDAHRARPQQCSTQTKTMQCTLVSASRQSSVDSLVRYRQVHTNPDQSVDSPTIAGSIQCLQTHRKSPSVWTSSL</sequence>
<dbReference type="EMBL" id="CAUWAG010000003">
    <property type="protein sequence ID" value="CAJ2500794.1"/>
    <property type="molecule type" value="Genomic_DNA"/>
</dbReference>
<comment type="caution">
    <text evidence="1">The sequence shown here is derived from an EMBL/GenBank/DDBJ whole genome shotgun (WGS) entry which is preliminary data.</text>
</comment>